<sequence length="44" mass="5010">MLIRLIDSVYSRFVASLACGHAVRALTLMTAQDRLPHRSDVRIR</sequence>
<protein>
    <submittedName>
        <fullName evidence="1">Uncharacterized protein</fullName>
    </submittedName>
</protein>
<dbReference type="Proteomes" id="UP001596292">
    <property type="component" value="Unassembled WGS sequence"/>
</dbReference>
<organism evidence="1 2">
    <name type="scientific">Methylobacterium komagatae</name>
    <dbReference type="NCBI Taxonomy" id="374425"/>
    <lineage>
        <taxon>Bacteria</taxon>
        <taxon>Pseudomonadati</taxon>
        <taxon>Pseudomonadota</taxon>
        <taxon>Alphaproteobacteria</taxon>
        <taxon>Hyphomicrobiales</taxon>
        <taxon>Methylobacteriaceae</taxon>
        <taxon>Methylobacterium</taxon>
    </lineage>
</organism>
<evidence type="ECO:0000313" key="1">
    <source>
        <dbReference type="EMBL" id="MFC6789107.1"/>
    </source>
</evidence>
<proteinExistence type="predicted"/>
<dbReference type="EMBL" id="JBHSWN010000001">
    <property type="protein sequence ID" value="MFC6789107.1"/>
    <property type="molecule type" value="Genomic_DNA"/>
</dbReference>
<dbReference type="RefSeq" id="WP_378967789.1">
    <property type="nucleotide sequence ID" value="NZ_JBHSWN010000001.1"/>
</dbReference>
<comment type="caution">
    <text evidence="1">The sequence shown here is derived from an EMBL/GenBank/DDBJ whole genome shotgun (WGS) entry which is preliminary data.</text>
</comment>
<gene>
    <name evidence="1" type="ORF">ACFQE0_05355</name>
</gene>
<accession>A0ABW2BH29</accession>
<evidence type="ECO:0000313" key="2">
    <source>
        <dbReference type="Proteomes" id="UP001596292"/>
    </source>
</evidence>
<reference evidence="2" key="1">
    <citation type="journal article" date="2019" name="Int. J. Syst. Evol. Microbiol.">
        <title>The Global Catalogue of Microorganisms (GCM) 10K type strain sequencing project: providing services to taxonomists for standard genome sequencing and annotation.</title>
        <authorList>
            <consortium name="The Broad Institute Genomics Platform"/>
            <consortium name="The Broad Institute Genome Sequencing Center for Infectious Disease"/>
            <person name="Wu L."/>
            <person name="Ma J."/>
        </authorList>
    </citation>
    <scope>NUCLEOTIDE SEQUENCE [LARGE SCALE GENOMIC DNA]</scope>
    <source>
        <strain evidence="2">CCUG 48316</strain>
    </source>
</reference>
<name>A0ABW2BH29_9HYPH</name>
<keyword evidence="2" id="KW-1185">Reference proteome</keyword>